<sequence length="221" mass="23184">MAELDRSDAVVVIGLGRFGGAVAESLVRLGHPVLGIDSDERLVQSFADRLTYVVAADSTDVEALRQLGVGDIGRAVVGIGTDLEASVLSVLALTELKVTEIWAKAISRRHGMILARMGANHVIYPEASMGGRVAHLITSKMIDFIEFEDGFAIAKVRAPASAVGRTLADAALRTHFGVTVVGTKTPSADFAYARPETVVSAGALLIVAGPTDKVERFAAST</sequence>
<dbReference type="InterPro" id="IPR036721">
    <property type="entry name" value="RCK_C_sf"/>
</dbReference>
<dbReference type="InterPro" id="IPR006037">
    <property type="entry name" value="RCK_C"/>
</dbReference>
<dbReference type="Pfam" id="PF02080">
    <property type="entry name" value="TrkA_C"/>
    <property type="match status" value="1"/>
</dbReference>
<gene>
    <name evidence="3" type="ORF">GCM10009682_28910</name>
</gene>
<keyword evidence="4" id="KW-1185">Reference proteome</keyword>
<dbReference type="InterPro" id="IPR050721">
    <property type="entry name" value="Trk_Ktr_HKT_K-transport"/>
</dbReference>
<evidence type="ECO:0000313" key="4">
    <source>
        <dbReference type="Proteomes" id="UP001500218"/>
    </source>
</evidence>
<evidence type="ECO:0000313" key="3">
    <source>
        <dbReference type="EMBL" id="GAA1805297.1"/>
    </source>
</evidence>
<comment type="caution">
    <text evidence="3">The sequence shown here is derived from an EMBL/GenBank/DDBJ whole genome shotgun (WGS) entry which is preliminary data.</text>
</comment>
<evidence type="ECO:0000259" key="2">
    <source>
        <dbReference type="PROSITE" id="PS51202"/>
    </source>
</evidence>
<dbReference type="PANTHER" id="PTHR43833:SF7">
    <property type="entry name" value="KTR SYSTEM POTASSIUM UPTAKE PROTEIN C"/>
    <property type="match status" value="1"/>
</dbReference>
<dbReference type="InterPro" id="IPR003148">
    <property type="entry name" value="RCK_N"/>
</dbReference>
<dbReference type="Gene3D" id="3.40.50.720">
    <property type="entry name" value="NAD(P)-binding Rossmann-like Domain"/>
    <property type="match status" value="1"/>
</dbReference>
<dbReference type="SUPFAM" id="SSF51735">
    <property type="entry name" value="NAD(P)-binding Rossmann-fold domains"/>
    <property type="match status" value="1"/>
</dbReference>
<dbReference type="PROSITE" id="PS51202">
    <property type="entry name" value="RCK_C"/>
    <property type="match status" value="1"/>
</dbReference>
<name>A0ABN2M0G2_9ACTN</name>
<proteinExistence type="predicted"/>
<dbReference type="Pfam" id="PF02254">
    <property type="entry name" value="TrkA_N"/>
    <property type="match status" value="1"/>
</dbReference>
<feature type="domain" description="RCK N-terminal" evidence="1">
    <location>
        <begin position="7"/>
        <end position="123"/>
    </location>
</feature>
<organism evidence="3 4">
    <name type="scientific">Luedemannella flava</name>
    <dbReference type="NCBI Taxonomy" id="349316"/>
    <lineage>
        <taxon>Bacteria</taxon>
        <taxon>Bacillati</taxon>
        <taxon>Actinomycetota</taxon>
        <taxon>Actinomycetes</taxon>
        <taxon>Micromonosporales</taxon>
        <taxon>Micromonosporaceae</taxon>
        <taxon>Luedemannella</taxon>
    </lineage>
</organism>
<reference evidence="3 4" key="1">
    <citation type="journal article" date="2019" name="Int. J. Syst. Evol. Microbiol.">
        <title>The Global Catalogue of Microorganisms (GCM) 10K type strain sequencing project: providing services to taxonomists for standard genome sequencing and annotation.</title>
        <authorList>
            <consortium name="The Broad Institute Genomics Platform"/>
            <consortium name="The Broad Institute Genome Sequencing Center for Infectious Disease"/>
            <person name="Wu L."/>
            <person name="Ma J."/>
        </authorList>
    </citation>
    <scope>NUCLEOTIDE SEQUENCE [LARGE SCALE GENOMIC DNA]</scope>
    <source>
        <strain evidence="3 4">JCM 13250</strain>
    </source>
</reference>
<dbReference type="RefSeq" id="WP_344130980.1">
    <property type="nucleotide sequence ID" value="NZ_BAAALT010000077.1"/>
</dbReference>
<protein>
    <submittedName>
        <fullName evidence="3">TrkA family potassium uptake protein</fullName>
    </submittedName>
</protein>
<accession>A0ABN2M0G2</accession>
<dbReference type="SUPFAM" id="SSF116726">
    <property type="entry name" value="TrkA C-terminal domain-like"/>
    <property type="match status" value="1"/>
</dbReference>
<dbReference type="Gene3D" id="3.30.70.1450">
    <property type="entry name" value="Regulator of K+ conductance, C-terminal domain"/>
    <property type="match status" value="1"/>
</dbReference>
<dbReference type="PANTHER" id="PTHR43833">
    <property type="entry name" value="POTASSIUM CHANNEL PROTEIN 2-RELATED-RELATED"/>
    <property type="match status" value="1"/>
</dbReference>
<dbReference type="EMBL" id="BAAALT010000077">
    <property type="protein sequence ID" value="GAA1805297.1"/>
    <property type="molecule type" value="Genomic_DNA"/>
</dbReference>
<dbReference type="InterPro" id="IPR036291">
    <property type="entry name" value="NAD(P)-bd_dom_sf"/>
</dbReference>
<dbReference type="Proteomes" id="UP001500218">
    <property type="component" value="Unassembled WGS sequence"/>
</dbReference>
<evidence type="ECO:0000259" key="1">
    <source>
        <dbReference type="PROSITE" id="PS51201"/>
    </source>
</evidence>
<dbReference type="PROSITE" id="PS51201">
    <property type="entry name" value="RCK_N"/>
    <property type="match status" value="1"/>
</dbReference>
<feature type="domain" description="RCK C-terminal" evidence="2">
    <location>
        <begin position="139"/>
        <end position="221"/>
    </location>
</feature>